<evidence type="ECO:0000256" key="7">
    <source>
        <dbReference type="ARBA" id="ARBA00022989"/>
    </source>
</evidence>
<evidence type="ECO:0000256" key="5">
    <source>
        <dbReference type="ARBA" id="ARBA00022856"/>
    </source>
</evidence>
<dbReference type="Proteomes" id="UP000031641">
    <property type="component" value="Chromosome"/>
</dbReference>
<dbReference type="STRING" id="29554.MCAN360_0382"/>
<evidence type="ECO:0000259" key="11">
    <source>
        <dbReference type="PROSITE" id="PS50928"/>
    </source>
</evidence>
<evidence type="ECO:0000256" key="8">
    <source>
        <dbReference type="ARBA" id="ARBA00023136"/>
    </source>
</evidence>
<feature type="transmembrane region" description="Helical" evidence="10">
    <location>
        <begin position="358"/>
        <end position="377"/>
    </location>
</feature>
<evidence type="ECO:0000256" key="10">
    <source>
        <dbReference type="RuleBase" id="RU363032"/>
    </source>
</evidence>
<evidence type="ECO:0000256" key="2">
    <source>
        <dbReference type="ARBA" id="ARBA00022448"/>
    </source>
</evidence>
<accession>A0A077L960</accession>
<dbReference type="InterPro" id="IPR035906">
    <property type="entry name" value="MetI-like_sf"/>
</dbReference>
<evidence type="ECO:0000313" key="12">
    <source>
        <dbReference type="EMBL" id="BAP39553.1"/>
    </source>
</evidence>
<dbReference type="KEGG" id="mcan:MCAN360_0382"/>
<evidence type="ECO:0000256" key="9">
    <source>
        <dbReference type="ARBA" id="ARBA00024202"/>
    </source>
</evidence>
<protein>
    <submittedName>
        <fullName evidence="12">Oligopeptide ABC transporter</fullName>
    </submittedName>
</protein>
<keyword evidence="3" id="KW-1003">Cell membrane</keyword>
<comment type="similarity">
    <text evidence="9">Belongs to the binding-protein-dependent transport system permease family. OppBC subfamily.</text>
</comment>
<feature type="transmembrane region" description="Helical" evidence="10">
    <location>
        <begin position="55"/>
        <end position="78"/>
    </location>
</feature>
<evidence type="ECO:0000256" key="3">
    <source>
        <dbReference type="ARBA" id="ARBA00022475"/>
    </source>
</evidence>
<dbReference type="OrthoDB" id="9788103at2"/>
<reference evidence="13" key="1">
    <citation type="journal article" date="2014" name="Genome Announc.">
        <title>Complete Genome Sequence of Mycoplasma canadense Strain HAZ 360_1 from Bovine Mastitic Milk in Japan.</title>
        <authorList>
            <person name="Hata E."/>
        </authorList>
    </citation>
    <scope>NUCLEOTIDE SEQUENCE [LARGE SCALE GENOMIC DNA]</scope>
    <source>
        <strain evidence="13">HAZ360_1</strain>
    </source>
</reference>
<keyword evidence="7 10" id="KW-1133">Transmembrane helix</keyword>
<dbReference type="PANTHER" id="PTHR43386">
    <property type="entry name" value="OLIGOPEPTIDE TRANSPORT SYSTEM PERMEASE PROTEIN APPC"/>
    <property type="match status" value="1"/>
</dbReference>
<dbReference type="GO" id="GO:0015031">
    <property type="term" value="P:protein transport"/>
    <property type="evidence" value="ECO:0007669"/>
    <property type="project" value="UniProtKB-KW"/>
</dbReference>
<evidence type="ECO:0000256" key="4">
    <source>
        <dbReference type="ARBA" id="ARBA00022692"/>
    </source>
</evidence>
<dbReference type="HOGENOM" id="CLU_028518_1_0_14"/>
<name>A0A077L960_9BACT</name>
<keyword evidence="4 10" id="KW-0812">Transmembrane</keyword>
<dbReference type="PANTHER" id="PTHR43386:SF24">
    <property type="entry name" value="OLIGOPEPTIDE TRANSPORT SYSTEM PERMEASE PROTEIN AMID"/>
    <property type="match status" value="1"/>
</dbReference>
<evidence type="ECO:0000313" key="13">
    <source>
        <dbReference type="Proteomes" id="UP000031641"/>
    </source>
</evidence>
<evidence type="ECO:0000256" key="1">
    <source>
        <dbReference type="ARBA" id="ARBA00004651"/>
    </source>
</evidence>
<keyword evidence="5" id="KW-0571">Peptide transport</keyword>
<dbReference type="SUPFAM" id="SSF161098">
    <property type="entry name" value="MetI-like"/>
    <property type="match status" value="1"/>
</dbReference>
<keyword evidence="13" id="KW-1185">Reference proteome</keyword>
<gene>
    <name evidence="12" type="primary">oppC</name>
    <name evidence="12" type="ORF">MCAN360_0382</name>
</gene>
<feature type="transmembrane region" description="Helical" evidence="10">
    <location>
        <begin position="268"/>
        <end position="289"/>
    </location>
</feature>
<dbReference type="GO" id="GO:0005886">
    <property type="term" value="C:plasma membrane"/>
    <property type="evidence" value="ECO:0007669"/>
    <property type="project" value="UniProtKB-SubCell"/>
</dbReference>
<dbReference type="GO" id="GO:0055085">
    <property type="term" value="P:transmembrane transport"/>
    <property type="evidence" value="ECO:0007669"/>
    <property type="project" value="InterPro"/>
</dbReference>
<feature type="transmembrane region" description="Helical" evidence="10">
    <location>
        <begin position="232"/>
        <end position="256"/>
    </location>
</feature>
<comment type="subcellular location">
    <subcellularLocation>
        <location evidence="1 10">Cell membrane</location>
        <topology evidence="1 10">Multi-pass membrane protein</topology>
    </subcellularLocation>
</comment>
<keyword evidence="8 10" id="KW-0472">Membrane</keyword>
<feature type="transmembrane region" description="Helical" evidence="10">
    <location>
        <begin position="295"/>
        <end position="315"/>
    </location>
</feature>
<dbReference type="CDD" id="cd06261">
    <property type="entry name" value="TM_PBP2"/>
    <property type="match status" value="1"/>
</dbReference>
<dbReference type="RefSeq" id="WP_045433712.1">
    <property type="nucleotide sequence ID" value="NZ_AP014631.1"/>
</dbReference>
<sequence>MEDNLQNEIKNFNKQYKISSELSKKFSFIPKNDKVQSSSIAGRPKKMLAEITKRFFSNPIVVISLLVFTFILLSSLIIPARSITDYQANKPINKYSFIESLPPIYNPIVTKWTTKSEEFYKFYKNLTTSIEKLPEEQKNLWNSWFKFYLESVKFQTNDSGQEFITYNAYHLFRASLLNELLHTSLKNNAVLTDEYVQNTIFPQIPVLKTYLGTSSTGYDIWVTTWYATWRGIQIAIIVTVIQAIFGITIGAVLGFYAGKLVDTIVMRLIDIFNSPPTIIWILIFVGIFGTNQTSLILAMSIAGWPSFIGLTRLYVITVKNEEYISAAKAIGASTSRQIFVHALPAIIGKIANSFVKNVPAIILWVASLAFLGFFKNGNDTNLGQILIESASEAGQNIWIILLPTLILLFLSLSLNFMALGIHDALDPRVMSKGKRK</sequence>
<organism evidence="12 13">
    <name type="scientific">Metamycoplasma canadense</name>
    <dbReference type="NCBI Taxonomy" id="29554"/>
    <lineage>
        <taxon>Bacteria</taxon>
        <taxon>Bacillati</taxon>
        <taxon>Mycoplasmatota</taxon>
        <taxon>Mycoplasmoidales</taxon>
        <taxon>Metamycoplasmataceae</taxon>
        <taxon>Metamycoplasma</taxon>
    </lineage>
</organism>
<feature type="domain" description="ABC transmembrane type-1" evidence="11">
    <location>
        <begin position="232"/>
        <end position="418"/>
    </location>
</feature>
<evidence type="ECO:0000256" key="6">
    <source>
        <dbReference type="ARBA" id="ARBA00022927"/>
    </source>
</evidence>
<dbReference type="EMBL" id="AP014631">
    <property type="protein sequence ID" value="BAP39553.1"/>
    <property type="molecule type" value="Genomic_DNA"/>
</dbReference>
<feature type="transmembrane region" description="Helical" evidence="10">
    <location>
        <begin position="397"/>
        <end position="425"/>
    </location>
</feature>
<keyword evidence="2 10" id="KW-0813">Transport</keyword>
<dbReference type="PROSITE" id="PS50928">
    <property type="entry name" value="ABC_TM1"/>
    <property type="match status" value="1"/>
</dbReference>
<dbReference type="Gene3D" id="1.10.3720.10">
    <property type="entry name" value="MetI-like"/>
    <property type="match status" value="1"/>
</dbReference>
<dbReference type="GO" id="GO:0015833">
    <property type="term" value="P:peptide transport"/>
    <property type="evidence" value="ECO:0007669"/>
    <property type="project" value="UniProtKB-KW"/>
</dbReference>
<dbReference type="Pfam" id="PF00528">
    <property type="entry name" value="BPD_transp_1"/>
    <property type="match status" value="1"/>
</dbReference>
<dbReference type="AlphaFoldDB" id="A0A077L960"/>
<dbReference type="InterPro" id="IPR000515">
    <property type="entry name" value="MetI-like"/>
</dbReference>
<dbReference type="InterPro" id="IPR050366">
    <property type="entry name" value="BP-dependent_transpt_permease"/>
</dbReference>
<keyword evidence="6" id="KW-0653">Protein transport</keyword>
<proteinExistence type="inferred from homology"/>